<evidence type="ECO:0000256" key="7">
    <source>
        <dbReference type="ARBA" id="ARBA00022927"/>
    </source>
</evidence>
<keyword evidence="8" id="KW-0072">Autophagy</keyword>
<dbReference type="InterPro" id="IPR056893">
    <property type="entry name" value="UBA_Nbr1_C"/>
</dbReference>
<dbReference type="PROSITE" id="PS50135">
    <property type="entry name" value="ZF_ZZ_2"/>
    <property type="match status" value="1"/>
</dbReference>
<sequence>MKIIVVKFVKYGNTLRRFGVNVHGLHIDLDINKLRTKILTLFKLDPNANISLTYTDEDGDLVTLVTDEELHDAVVGQRLNPLRINVELNTDSTVRPPAEPSGAFTGTATEGTQAKQLSYAVNEALKSVPDPLRSVLSRISHDFASKAAETAPALAEFVEYFSKLGSSHTTTIIDALNNPDLVRTSADRADSQVDPTNNGTAKPHLDDPIPQHVFFGSSSLDKNAFTKNITEHSGISKNTPQQIPKPISDLDLGRPELLSLKESFSTAWIANMEESEKASYDQTNGLSAAVAGSAPPVGQAAQDSQNRDITKQSSPVTYPSLTADDFLNEVISVPRGASPQTDPAVNNHMGAPAPPDHIPLSGPFRASSPCRRAFGHHDSTLRTFHRGVVCDGCGMNPIMGPRFKSNVKADYDLCSICFSQMGSEADYTRIDRALYRPPRFPKDFHNHHSRMHGFPGCRGPGYRLLKAKLDSRFIQDVTVMDGTPMAPLTPFTKIWRMRNNGTVEWPAGTQLMWIGGDRFSDRVSVLLEISQNGLPVSSEIDIAIDFRAPLRPGRYISYWRMASPFGQKFGQRVWVLIQVDESRPNSAGGTAPQELNLNLPPESVEASGLGAIDMNAEPVEMVPSVAVVDPSLGMVELMKPNVDLLNQAAALAALPRGSHGGFPPPWNYSALPVAAATTVPPPGGAMPGETSTGDNSIEQALLKELEEMGFKQIEVNREVLRSNEYDLEQSVNQLCGISEWDPILEELQEMGFHDKEKNKKLLVKNGGSIKRVVLDLIAGEKE</sequence>
<dbReference type="InterPro" id="IPR009060">
    <property type="entry name" value="UBA-like_sf"/>
</dbReference>
<keyword evidence="3" id="KW-0926">Vacuole</keyword>
<keyword evidence="5 9" id="KW-0863">Zinc-finger</keyword>
<dbReference type="GO" id="GO:0006914">
    <property type="term" value="P:autophagy"/>
    <property type="evidence" value="ECO:0007669"/>
    <property type="project" value="UniProtKB-KW"/>
</dbReference>
<dbReference type="InterPro" id="IPR032350">
    <property type="entry name" value="Nbr1_FW"/>
</dbReference>
<dbReference type="CDD" id="cd14319">
    <property type="entry name" value="UBA_NBR1"/>
    <property type="match status" value="1"/>
</dbReference>
<evidence type="ECO:0000256" key="10">
    <source>
        <dbReference type="SAM" id="MobiDB-lite"/>
    </source>
</evidence>
<dbReference type="OrthoDB" id="661148at2759"/>
<feature type="domain" description="PB1" evidence="12">
    <location>
        <begin position="3"/>
        <end position="89"/>
    </location>
</feature>
<dbReference type="InterPro" id="IPR000270">
    <property type="entry name" value="PB1_dom"/>
</dbReference>
<dbReference type="CDD" id="cd14947">
    <property type="entry name" value="NBR1_like"/>
    <property type="match status" value="1"/>
</dbReference>
<dbReference type="AlphaFoldDB" id="A0A7I8L498"/>
<dbReference type="SMART" id="SM00291">
    <property type="entry name" value="ZnF_ZZ"/>
    <property type="match status" value="1"/>
</dbReference>
<evidence type="ECO:0000256" key="6">
    <source>
        <dbReference type="ARBA" id="ARBA00022833"/>
    </source>
</evidence>
<accession>A0A7I8L498</accession>
<evidence type="ECO:0000256" key="4">
    <source>
        <dbReference type="ARBA" id="ARBA00022723"/>
    </source>
</evidence>
<dbReference type="Pfam" id="PF16158">
    <property type="entry name" value="N_BRCA1_IG"/>
    <property type="match status" value="1"/>
</dbReference>
<evidence type="ECO:0000256" key="8">
    <source>
        <dbReference type="ARBA" id="ARBA00023006"/>
    </source>
</evidence>
<organism evidence="13 14">
    <name type="scientific">Spirodela intermedia</name>
    <name type="common">Intermediate duckweed</name>
    <dbReference type="NCBI Taxonomy" id="51605"/>
    <lineage>
        <taxon>Eukaryota</taxon>
        <taxon>Viridiplantae</taxon>
        <taxon>Streptophyta</taxon>
        <taxon>Embryophyta</taxon>
        <taxon>Tracheophyta</taxon>
        <taxon>Spermatophyta</taxon>
        <taxon>Magnoliopsida</taxon>
        <taxon>Liliopsida</taxon>
        <taxon>Araceae</taxon>
        <taxon>Lemnoideae</taxon>
        <taxon>Spirodela</taxon>
    </lineage>
</organism>
<evidence type="ECO:0000256" key="3">
    <source>
        <dbReference type="ARBA" id="ARBA00022554"/>
    </source>
</evidence>
<evidence type="ECO:0000256" key="9">
    <source>
        <dbReference type="PROSITE-ProRule" id="PRU00228"/>
    </source>
</evidence>
<keyword evidence="6" id="KW-0862">Zinc</keyword>
<comment type="subcellular location">
    <subcellularLocation>
        <location evidence="1">Vacuole</location>
    </subcellularLocation>
</comment>
<dbReference type="CDD" id="cd06398">
    <property type="entry name" value="PB1_Joka2"/>
    <property type="match status" value="1"/>
</dbReference>
<dbReference type="PROSITE" id="PS51745">
    <property type="entry name" value="PB1"/>
    <property type="match status" value="1"/>
</dbReference>
<protein>
    <submittedName>
        <fullName evidence="13">Uncharacterized protein</fullName>
    </submittedName>
</protein>
<evidence type="ECO:0000259" key="11">
    <source>
        <dbReference type="PROSITE" id="PS50135"/>
    </source>
</evidence>
<evidence type="ECO:0000256" key="5">
    <source>
        <dbReference type="ARBA" id="ARBA00022771"/>
    </source>
</evidence>
<evidence type="ECO:0000259" key="12">
    <source>
        <dbReference type="PROSITE" id="PS51745"/>
    </source>
</evidence>
<dbReference type="Pfam" id="PF00564">
    <property type="entry name" value="PB1"/>
    <property type="match status" value="1"/>
</dbReference>
<dbReference type="PANTHER" id="PTHR20930:SF0">
    <property type="entry name" value="PROTEIN ILRUN"/>
    <property type="match status" value="1"/>
</dbReference>
<dbReference type="Gene3D" id="3.10.20.90">
    <property type="entry name" value="Phosphatidylinositol 3-kinase Catalytic Subunit, Chain A, domain 1"/>
    <property type="match status" value="1"/>
</dbReference>
<dbReference type="SMART" id="SM00666">
    <property type="entry name" value="PB1"/>
    <property type="match status" value="1"/>
</dbReference>
<reference evidence="13" key="1">
    <citation type="submission" date="2020-02" db="EMBL/GenBank/DDBJ databases">
        <authorList>
            <person name="Scholz U."/>
            <person name="Mascher M."/>
            <person name="Fiebig A."/>
        </authorList>
    </citation>
    <scope>NUCLEOTIDE SEQUENCE</scope>
</reference>
<dbReference type="Gene3D" id="1.10.8.10">
    <property type="entry name" value="DNA helicase RuvA subunit, C-terminal domain"/>
    <property type="match status" value="2"/>
</dbReference>
<gene>
    <name evidence="13" type="ORF">SI8410_11015505</name>
</gene>
<evidence type="ECO:0000256" key="1">
    <source>
        <dbReference type="ARBA" id="ARBA00004116"/>
    </source>
</evidence>
<dbReference type="Pfam" id="PF24932">
    <property type="entry name" value="UBA_NBR1_C"/>
    <property type="match status" value="2"/>
</dbReference>
<proteinExistence type="predicted"/>
<evidence type="ECO:0000313" key="14">
    <source>
        <dbReference type="Proteomes" id="UP000663760"/>
    </source>
</evidence>
<dbReference type="GO" id="GO:0008270">
    <property type="term" value="F:zinc ion binding"/>
    <property type="evidence" value="ECO:0007669"/>
    <property type="project" value="UniProtKB-KW"/>
</dbReference>
<dbReference type="Pfam" id="PF00569">
    <property type="entry name" value="ZZ"/>
    <property type="match status" value="1"/>
</dbReference>
<name>A0A7I8L498_SPIIN</name>
<dbReference type="SUPFAM" id="SSF57850">
    <property type="entry name" value="RING/U-box"/>
    <property type="match status" value="1"/>
</dbReference>
<dbReference type="InterPro" id="IPR013783">
    <property type="entry name" value="Ig-like_fold"/>
</dbReference>
<dbReference type="GO" id="GO:0015031">
    <property type="term" value="P:protein transport"/>
    <property type="evidence" value="ECO:0007669"/>
    <property type="project" value="UniProtKB-KW"/>
</dbReference>
<dbReference type="EMBL" id="LR746274">
    <property type="protein sequence ID" value="CAA7404827.1"/>
    <property type="molecule type" value="Genomic_DNA"/>
</dbReference>
<dbReference type="FunFam" id="1.10.8.10:FF:000085">
    <property type="entry name" value="protein NBR1 homolog"/>
    <property type="match status" value="1"/>
</dbReference>
<dbReference type="Proteomes" id="UP000663760">
    <property type="component" value="Chromosome 11"/>
</dbReference>
<dbReference type="Gene3D" id="3.30.60.90">
    <property type="match status" value="1"/>
</dbReference>
<keyword evidence="4" id="KW-0479">Metal-binding</keyword>
<dbReference type="GO" id="GO:0005773">
    <property type="term" value="C:vacuole"/>
    <property type="evidence" value="ECO:0007669"/>
    <property type="project" value="UniProtKB-SubCell"/>
</dbReference>
<dbReference type="SUPFAM" id="SSF46934">
    <property type="entry name" value="UBA-like"/>
    <property type="match status" value="1"/>
</dbReference>
<dbReference type="InterPro" id="IPR000433">
    <property type="entry name" value="Znf_ZZ"/>
</dbReference>
<evidence type="ECO:0000256" key="2">
    <source>
        <dbReference type="ARBA" id="ARBA00022448"/>
    </source>
</evidence>
<keyword evidence="7" id="KW-0653">Protein transport</keyword>
<evidence type="ECO:0000313" key="13">
    <source>
        <dbReference type="EMBL" id="CAA7404827.1"/>
    </source>
</evidence>
<dbReference type="Gene3D" id="2.60.40.10">
    <property type="entry name" value="Immunoglobulins"/>
    <property type="match status" value="1"/>
</dbReference>
<feature type="domain" description="ZZ-type" evidence="11">
    <location>
        <begin position="385"/>
        <end position="435"/>
    </location>
</feature>
<dbReference type="InterPro" id="IPR053793">
    <property type="entry name" value="PB1-like"/>
</dbReference>
<dbReference type="SUPFAM" id="SSF54277">
    <property type="entry name" value="CAD &amp; PB1 domains"/>
    <property type="match status" value="1"/>
</dbReference>
<dbReference type="PANTHER" id="PTHR20930">
    <property type="entry name" value="OVARIAN CARCINOMA ANTIGEN CA125-RELATED"/>
    <property type="match status" value="1"/>
</dbReference>
<feature type="region of interest" description="Disordered" evidence="10">
    <location>
        <begin position="290"/>
        <end position="318"/>
    </location>
</feature>
<feature type="region of interest" description="Disordered" evidence="10">
    <location>
        <begin position="186"/>
        <end position="209"/>
    </location>
</feature>
<keyword evidence="2" id="KW-0813">Transport</keyword>
<keyword evidence="14" id="KW-1185">Reference proteome</keyword>
<dbReference type="InterPro" id="IPR043145">
    <property type="entry name" value="Znf_ZZ_sf"/>
</dbReference>